<reference evidence="1 2" key="1">
    <citation type="journal article" date="2021" name="Sci. Rep.">
        <title>The genome of the diatom Chaetoceros tenuissimus carries an ancient integrated fragment of an extant virus.</title>
        <authorList>
            <person name="Hongo Y."/>
            <person name="Kimura K."/>
            <person name="Takaki Y."/>
            <person name="Yoshida Y."/>
            <person name="Baba S."/>
            <person name="Kobayashi G."/>
            <person name="Nagasaki K."/>
            <person name="Hano T."/>
            <person name="Tomaru Y."/>
        </authorList>
    </citation>
    <scope>NUCLEOTIDE SEQUENCE [LARGE SCALE GENOMIC DNA]</scope>
    <source>
        <strain evidence="1 2">NIES-3715</strain>
    </source>
</reference>
<dbReference type="Proteomes" id="UP001054902">
    <property type="component" value="Unassembled WGS sequence"/>
</dbReference>
<organism evidence="1 2">
    <name type="scientific">Chaetoceros tenuissimus</name>
    <dbReference type="NCBI Taxonomy" id="426638"/>
    <lineage>
        <taxon>Eukaryota</taxon>
        <taxon>Sar</taxon>
        <taxon>Stramenopiles</taxon>
        <taxon>Ochrophyta</taxon>
        <taxon>Bacillariophyta</taxon>
        <taxon>Coscinodiscophyceae</taxon>
        <taxon>Chaetocerotophycidae</taxon>
        <taxon>Chaetocerotales</taxon>
        <taxon>Chaetocerotaceae</taxon>
        <taxon>Chaetoceros</taxon>
    </lineage>
</organism>
<dbReference type="EMBL" id="BLLK01000038">
    <property type="protein sequence ID" value="GFH49592.1"/>
    <property type="molecule type" value="Genomic_DNA"/>
</dbReference>
<sequence>MSKRCRTDLYSSSDPIEYRNYILDDESDQEILYAWDKVFPTKALETINSAGKIRSHSFTSIFDRQTLEPRSFIEEAIVSILDELDSCTNTESGRYIEYWFRSTKKVRMLEAHRDIDETLCSKVQYPIELGSDIKIGKQVCPTFGHVLYLNVDNILAPTLVWDEETQDDAKRFGAPQKMKGVWSVPAVSNRLLRFDGKAMHAVCYPHLRPILGSEEIESMIKEEYLNEGSKKKERAVLLFNTWNDEPPLYPPINEPLSNEEESYYEYMGYMDRGVNVACNPLVSWEAQSITSMPKRDYGDSTTFRFPLLGGVSRRNCLKEYLEDNVSLGHATDALSSEFNVSKLYFI</sequence>
<keyword evidence="2" id="KW-1185">Reference proteome</keyword>
<accession>A0AAD3H3T7</accession>
<gene>
    <name evidence="1" type="ORF">CTEN210_06068</name>
</gene>
<comment type="caution">
    <text evidence="1">The sequence shown here is derived from an EMBL/GenBank/DDBJ whole genome shotgun (WGS) entry which is preliminary data.</text>
</comment>
<proteinExistence type="predicted"/>
<evidence type="ECO:0000313" key="2">
    <source>
        <dbReference type="Proteomes" id="UP001054902"/>
    </source>
</evidence>
<dbReference type="AlphaFoldDB" id="A0AAD3H3T7"/>
<protein>
    <submittedName>
        <fullName evidence="1">Uncharacterized protein</fullName>
    </submittedName>
</protein>
<name>A0AAD3H3T7_9STRA</name>
<evidence type="ECO:0000313" key="1">
    <source>
        <dbReference type="EMBL" id="GFH49592.1"/>
    </source>
</evidence>